<dbReference type="EMBL" id="BGZK01000158">
    <property type="protein sequence ID" value="GBP24166.1"/>
    <property type="molecule type" value="Genomic_DNA"/>
</dbReference>
<dbReference type="AlphaFoldDB" id="A0A4C1UDY8"/>
<name>A0A4C1UDY8_EUMVA</name>
<protein>
    <submittedName>
        <fullName evidence="1">Uncharacterized protein</fullName>
    </submittedName>
</protein>
<proteinExistence type="predicted"/>
<dbReference type="OrthoDB" id="411871at2759"/>
<gene>
    <name evidence="1" type="ORF">EVAR_10390_1</name>
</gene>
<organism evidence="1 2">
    <name type="scientific">Eumeta variegata</name>
    <name type="common">Bagworm moth</name>
    <name type="synonym">Eumeta japonica</name>
    <dbReference type="NCBI Taxonomy" id="151549"/>
    <lineage>
        <taxon>Eukaryota</taxon>
        <taxon>Metazoa</taxon>
        <taxon>Ecdysozoa</taxon>
        <taxon>Arthropoda</taxon>
        <taxon>Hexapoda</taxon>
        <taxon>Insecta</taxon>
        <taxon>Pterygota</taxon>
        <taxon>Neoptera</taxon>
        <taxon>Endopterygota</taxon>
        <taxon>Lepidoptera</taxon>
        <taxon>Glossata</taxon>
        <taxon>Ditrysia</taxon>
        <taxon>Tineoidea</taxon>
        <taxon>Psychidae</taxon>
        <taxon>Oiketicinae</taxon>
        <taxon>Eumeta</taxon>
    </lineage>
</organism>
<reference evidence="1 2" key="1">
    <citation type="journal article" date="2019" name="Commun. Biol.">
        <title>The bagworm genome reveals a unique fibroin gene that provides high tensile strength.</title>
        <authorList>
            <person name="Kono N."/>
            <person name="Nakamura H."/>
            <person name="Ohtoshi R."/>
            <person name="Tomita M."/>
            <person name="Numata K."/>
            <person name="Arakawa K."/>
        </authorList>
    </citation>
    <scope>NUCLEOTIDE SEQUENCE [LARGE SCALE GENOMIC DNA]</scope>
</reference>
<evidence type="ECO:0000313" key="2">
    <source>
        <dbReference type="Proteomes" id="UP000299102"/>
    </source>
</evidence>
<sequence>MDIALNERTLTVEMVKSVGSCDQLDEVVETYTECIRHACDVAIPRKSSKARGLKSPWREYVVGEYVQAREAYERVAAKAQTTS</sequence>
<comment type="caution">
    <text evidence="1">The sequence shown here is derived from an EMBL/GenBank/DDBJ whole genome shotgun (WGS) entry which is preliminary data.</text>
</comment>
<accession>A0A4C1UDY8</accession>
<dbReference type="Proteomes" id="UP000299102">
    <property type="component" value="Unassembled WGS sequence"/>
</dbReference>
<keyword evidence="2" id="KW-1185">Reference proteome</keyword>
<evidence type="ECO:0000313" key="1">
    <source>
        <dbReference type="EMBL" id="GBP24166.1"/>
    </source>
</evidence>